<evidence type="ECO:0000256" key="2">
    <source>
        <dbReference type="ARBA" id="ARBA00022475"/>
    </source>
</evidence>
<protein>
    <submittedName>
        <fullName evidence="7">Putative sugar ABC transport system, permease protein YjfF</fullName>
    </submittedName>
</protein>
<comment type="caution">
    <text evidence="7">The sequence shown here is derived from an EMBL/GenBank/DDBJ whole genome shotgun (WGS) entry which is preliminary data.</text>
</comment>
<keyword evidence="4 6" id="KW-1133">Transmembrane helix</keyword>
<evidence type="ECO:0000256" key="4">
    <source>
        <dbReference type="ARBA" id="ARBA00022989"/>
    </source>
</evidence>
<feature type="transmembrane region" description="Helical" evidence="6">
    <location>
        <begin position="68"/>
        <end position="85"/>
    </location>
</feature>
<dbReference type="GO" id="GO:0005886">
    <property type="term" value="C:plasma membrane"/>
    <property type="evidence" value="ECO:0007669"/>
    <property type="project" value="UniProtKB-SubCell"/>
</dbReference>
<keyword evidence="3 6" id="KW-0812">Transmembrane</keyword>
<evidence type="ECO:0000256" key="1">
    <source>
        <dbReference type="ARBA" id="ARBA00004651"/>
    </source>
</evidence>
<keyword evidence="8" id="KW-1185">Reference proteome</keyword>
<dbReference type="InterPro" id="IPR001851">
    <property type="entry name" value="ABC_transp_permease"/>
</dbReference>
<dbReference type="CDD" id="cd06579">
    <property type="entry name" value="TM_PBP1_transp_AraH_like"/>
    <property type="match status" value="1"/>
</dbReference>
<keyword evidence="5 6" id="KW-0472">Membrane</keyword>
<feature type="transmembrane region" description="Helical" evidence="6">
    <location>
        <begin position="211"/>
        <end position="231"/>
    </location>
</feature>
<proteinExistence type="predicted"/>
<evidence type="ECO:0000313" key="8">
    <source>
        <dbReference type="Proteomes" id="UP000016569"/>
    </source>
</evidence>
<feature type="transmembrane region" description="Helical" evidence="6">
    <location>
        <begin position="156"/>
        <end position="180"/>
    </location>
</feature>
<feature type="transmembrane region" description="Helical" evidence="6">
    <location>
        <begin position="290"/>
        <end position="310"/>
    </location>
</feature>
<reference evidence="8" key="1">
    <citation type="journal article" date="2013" name="Genome Announc.">
        <title>Draft Genome Sequence of the Dimorphic Prosthecate Bacterium Brevundimonas abyssalis TAR-001T.</title>
        <authorList>
            <person name="Tsubouchi T."/>
            <person name="Nishi S."/>
            <person name="Usui K."/>
            <person name="Shimane Y."/>
            <person name="Takaki Y."/>
            <person name="Maruyama T."/>
            <person name="Hatada Y."/>
        </authorList>
    </citation>
    <scope>NUCLEOTIDE SEQUENCE [LARGE SCALE GENOMIC DNA]</scope>
    <source>
        <strain evidence="8">TAR-001</strain>
    </source>
</reference>
<sequence>MIGLRAPTMVTIGLFVLMYAVFALQFPYMATPRVAGNLLTDSAYLGILAVGMTMVIVAGGIDLSVGAVMAFSSLLIAIAIGNWGLHPLAAFAVALTLGAGFGALVGAAIHYLEAPPFIVTLTAMFLARGAALVLSQDSVPVQHPLYAQMASWSVPLPGGGGLTLIAVIMIAAFVLGGLILHRTRFGSQVYAVGGDARAALLMGAPVGRVTILIYAFSGFMAALAGVVFSIYTGAGYALSGVGVELEAIAAVVIGGALLTGGSGGMIGSFFGVMIQGLILTYITFEGSLTSWWAKIVIGLMILLFLVLRAAGDSRWLNRLRALSSGARR</sequence>
<dbReference type="GO" id="GO:0022857">
    <property type="term" value="F:transmembrane transporter activity"/>
    <property type="evidence" value="ECO:0007669"/>
    <property type="project" value="InterPro"/>
</dbReference>
<feature type="transmembrane region" description="Helical" evidence="6">
    <location>
        <begin position="12"/>
        <end position="30"/>
    </location>
</feature>
<dbReference type="PANTHER" id="PTHR32196">
    <property type="entry name" value="ABC TRANSPORTER PERMEASE PROTEIN YPHD-RELATED-RELATED"/>
    <property type="match status" value="1"/>
</dbReference>
<feature type="transmembrane region" description="Helical" evidence="6">
    <location>
        <begin position="117"/>
        <end position="136"/>
    </location>
</feature>
<dbReference type="Pfam" id="PF02653">
    <property type="entry name" value="BPD_transp_2"/>
    <property type="match status" value="1"/>
</dbReference>
<feature type="transmembrane region" description="Helical" evidence="6">
    <location>
        <begin position="42"/>
        <end position="61"/>
    </location>
</feature>
<feature type="transmembrane region" description="Helical" evidence="6">
    <location>
        <begin position="91"/>
        <end position="112"/>
    </location>
</feature>
<accession>A0A8E0N8N6</accession>
<evidence type="ECO:0000256" key="5">
    <source>
        <dbReference type="ARBA" id="ARBA00023136"/>
    </source>
</evidence>
<organism evidence="7 8">
    <name type="scientific">Brevundimonas abyssalis TAR-001</name>
    <dbReference type="NCBI Taxonomy" id="1391729"/>
    <lineage>
        <taxon>Bacteria</taxon>
        <taxon>Pseudomonadati</taxon>
        <taxon>Pseudomonadota</taxon>
        <taxon>Alphaproteobacteria</taxon>
        <taxon>Caulobacterales</taxon>
        <taxon>Caulobacteraceae</taxon>
        <taxon>Brevundimonas</taxon>
    </lineage>
</organism>
<dbReference type="RefSeq" id="WP_021696850.1">
    <property type="nucleotide sequence ID" value="NZ_BATC01000011.1"/>
</dbReference>
<keyword evidence="2" id="KW-1003">Cell membrane</keyword>
<dbReference type="EMBL" id="BATC01000011">
    <property type="protein sequence ID" value="GAD58754.1"/>
    <property type="molecule type" value="Genomic_DNA"/>
</dbReference>
<feature type="transmembrane region" description="Helical" evidence="6">
    <location>
        <begin position="265"/>
        <end position="284"/>
    </location>
</feature>
<comment type="subcellular location">
    <subcellularLocation>
        <location evidence="1">Cell membrane</location>
        <topology evidence="1">Multi-pass membrane protein</topology>
    </subcellularLocation>
</comment>
<evidence type="ECO:0000256" key="6">
    <source>
        <dbReference type="SAM" id="Phobius"/>
    </source>
</evidence>
<dbReference type="OrthoDB" id="5422926at2"/>
<dbReference type="AlphaFoldDB" id="A0A8E0N8N6"/>
<evidence type="ECO:0000313" key="7">
    <source>
        <dbReference type="EMBL" id="GAD58754.1"/>
    </source>
</evidence>
<evidence type="ECO:0000256" key="3">
    <source>
        <dbReference type="ARBA" id="ARBA00022692"/>
    </source>
</evidence>
<feature type="transmembrane region" description="Helical" evidence="6">
    <location>
        <begin position="237"/>
        <end position="258"/>
    </location>
</feature>
<name>A0A8E0N8N6_9CAUL</name>
<dbReference type="Proteomes" id="UP000016569">
    <property type="component" value="Unassembled WGS sequence"/>
</dbReference>
<dbReference type="NCBIfam" id="NF008630">
    <property type="entry name" value="PRK11618.1"/>
    <property type="match status" value="1"/>
</dbReference>
<dbReference type="PANTHER" id="PTHR32196:SF63">
    <property type="entry name" value="INNER MEMBRANE ABC TRANSPORTER PERMEASE PROTEIN YJFF"/>
    <property type="match status" value="1"/>
</dbReference>
<gene>
    <name evidence="7" type="ORF">MBEBAB_1004</name>
</gene>